<sequence length="52" mass="5520">LRKKTKSVVPIELIPVILLPICSTPTLGRRSLAGVPASTVTLSVISVHGPRF</sequence>
<evidence type="ECO:0000313" key="1">
    <source>
        <dbReference type="WBParaSite" id="HNAJ_0000605801-mRNA-1"/>
    </source>
</evidence>
<reference evidence="1" key="1">
    <citation type="submission" date="2017-02" db="UniProtKB">
        <authorList>
            <consortium name="WormBaseParasite"/>
        </authorList>
    </citation>
    <scope>IDENTIFICATION</scope>
</reference>
<proteinExistence type="predicted"/>
<organism evidence="1">
    <name type="scientific">Rodentolepis nana</name>
    <name type="common">Dwarf tapeworm</name>
    <name type="synonym">Hymenolepis nana</name>
    <dbReference type="NCBI Taxonomy" id="102285"/>
    <lineage>
        <taxon>Eukaryota</taxon>
        <taxon>Metazoa</taxon>
        <taxon>Spiralia</taxon>
        <taxon>Lophotrochozoa</taxon>
        <taxon>Platyhelminthes</taxon>
        <taxon>Cestoda</taxon>
        <taxon>Eucestoda</taxon>
        <taxon>Cyclophyllidea</taxon>
        <taxon>Hymenolepididae</taxon>
        <taxon>Rodentolepis</taxon>
    </lineage>
</organism>
<dbReference type="AlphaFoldDB" id="A0A0R3TG67"/>
<dbReference type="WBParaSite" id="HNAJ_0000605801-mRNA-1">
    <property type="protein sequence ID" value="HNAJ_0000605801-mRNA-1"/>
    <property type="gene ID" value="HNAJ_0000605801"/>
</dbReference>
<name>A0A0R3TG67_RODNA</name>
<protein>
    <submittedName>
        <fullName evidence="1">Ovule protein</fullName>
    </submittedName>
</protein>
<accession>A0A0R3TG67</accession>